<dbReference type="SUPFAM" id="SSF56801">
    <property type="entry name" value="Acetyl-CoA synthetase-like"/>
    <property type="match status" value="1"/>
</dbReference>
<dbReference type="InterPro" id="IPR020845">
    <property type="entry name" value="AMP-binding_CS"/>
</dbReference>
<reference evidence="9" key="1">
    <citation type="submission" date="2016-10" db="EMBL/GenBank/DDBJ databases">
        <authorList>
            <person name="Varghese N."/>
            <person name="Submissions S."/>
        </authorList>
    </citation>
    <scope>NUCLEOTIDE SEQUENCE [LARGE SCALE GENOMIC DNA]</scope>
    <source>
        <strain evidence="9">PL19</strain>
    </source>
</reference>
<feature type="domain" description="AMP-dependent synthetase/ligase" evidence="7">
    <location>
        <begin position="64"/>
        <end position="457"/>
    </location>
</feature>
<evidence type="ECO:0000313" key="8">
    <source>
        <dbReference type="EMBL" id="SFK50026.1"/>
    </source>
</evidence>
<dbReference type="InterPro" id="IPR042099">
    <property type="entry name" value="ANL_N_sf"/>
</dbReference>
<dbReference type="AlphaFoldDB" id="A0A1I4A2C2"/>
<evidence type="ECO:0000256" key="4">
    <source>
        <dbReference type="ARBA" id="ARBA00023098"/>
    </source>
</evidence>
<dbReference type="Gene3D" id="3.30.300.30">
    <property type="match status" value="1"/>
</dbReference>
<dbReference type="Pfam" id="PF23562">
    <property type="entry name" value="AMP-binding_C_3"/>
    <property type="match status" value="1"/>
</dbReference>
<evidence type="ECO:0000313" key="9">
    <source>
        <dbReference type="Proteomes" id="UP000198928"/>
    </source>
</evidence>
<dbReference type="GO" id="GO:0004467">
    <property type="term" value="F:long-chain fatty acid-CoA ligase activity"/>
    <property type="evidence" value="ECO:0007669"/>
    <property type="project" value="UniProtKB-EC"/>
</dbReference>
<dbReference type="PANTHER" id="PTHR43272:SF32">
    <property type="entry name" value="AMP-DEPENDENT SYNTHETASE_LIGASE DOMAIN-CONTAINING PROTEIN"/>
    <property type="match status" value="1"/>
</dbReference>
<dbReference type="PANTHER" id="PTHR43272">
    <property type="entry name" value="LONG-CHAIN-FATTY-ACID--COA LIGASE"/>
    <property type="match status" value="1"/>
</dbReference>
<keyword evidence="2" id="KW-0436">Ligase</keyword>
<evidence type="ECO:0000256" key="1">
    <source>
        <dbReference type="ARBA" id="ARBA00006432"/>
    </source>
</evidence>
<dbReference type="Proteomes" id="UP000198928">
    <property type="component" value="Unassembled WGS sequence"/>
</dbReference>
<proteinExistence type="inferred from homology"/>
<evidence type="ECO:0000256" key="6">
    <source>
        <dbReference type="ARBA" id="ARBA00032875"/>
    </source>
</evidence>
<gene>
    <name evidence="8" type="ORF">SAMN05192584_106256</name>
</gene>
<keyword evidence="4" id="KW-0443">Lipid metabolism</keyword>
<sequence length="629" mass="68270">MRQRFGDGGAVRDFSLPPVVEPMRKGGLADSVHELAERDPHFAQLARRAAPAGGDPAGGVPAGGEWATVTAAAFRDEVRTLAKGLLADGIRFDDRVAVMARTRYEWTLLSYALWTIGAQVVPVYPTSSAEQVRWILADAQVAAVVVEHEEHAMTVGSVCDAAPSLRRIWQLDTGCLRELTELGRGVPDDLVDRHRLAVTPRSVAAVTYTSGTTGRPKGCVITHANLAAECDILLAGWPGLIAAQGERPAILAFLPLSHIYGLMVQVFCIRNGVLLGHQPEIAPAELLPALASFRPTFVFAVPYVFEKIYRKARQAALEAGKGEVFDRAMDVAVRYAEAVEQHNAGTGPGPGPVLRASHALFDRTVYRKLRAVLGGQVRYAVSGGSTLRRELGLIFAGAGITVYDGYGLTETTAAVTGQPMGRVKFGTVGRPMPGHSIHIARDGEIWVHGDVVFAGYLNNPEATARVLRDGWFATGDVGHLDDEGYLVITGRKKDIIITSGGKSVAPQVLEDRVRAHPLISQCLVVGDDRPYVAALVTLDPEALEHWFRLREREPLSPREVLRDEELHAEVQRAVSKANNAVSRAESIRAFRILPAEFSMREGLVTPSLKMRRAAITKMYEAEIEALYSS</sequence>
<evidence type="ECO:0000256" key="2">
    <source>
        <dbReference type="ARBA" id="ARBA00022598"/>
    </source>
</evidence>
<dbReference type="Pfam" id="PF00501">
    <property type="entry name" value="AMP-binding"/>
    <property type="match status" value="1"/>
</dbReference>
<dbReference type="InterPro" id="IPR045851">
    <property type="entry name" value="AMP-bd_C_sf"/>
</dbReference>
<dbReference type="GO" id="GO:0016020">
    <property type="term" value="C:membrane"/>
    <property type="evidence" value="ECO:0007669"/>
    <property type="project" value="TreeGrafter"/>
</dbReference>
<comment type="similarity">
    <text evidence="1">Belongs to the ATP-dependent AMP-binding enzyme family.</text>
</comment>
<dbReference type="PROSITE" id="PS00455">
    <property type="entry name" value="AMP_BINDING"/>
    <property type="match status" value="1"/>
</dbReference>
<accession>A0A1I4A2C2</accession>
<name>A0A1I4A2C2_9ACTN</name>
<evidence type="ECO:0000256" key="3">
    <source>
        <dbReference type="ARBA" id="ARBA00022832"/>
    </source>
</evidence>
<dbReference type="EMBL" id="FOSG01000006">
    <property type="protein sequence ID" value="SFK50026.1"/>
    <property type="molecule type" value="Genomic_DNA"/>
</dbReference>
<dbReference type="Gene3D" id="3.40.50.12780">
    <property type="entry name" value="N-terminal domain of ligase-like"/>
    <property type="match status" value="2"/>
</dbReference>
<evidence type="ECO:0000259" key="7">
    <source>
        <dbReference type="Pfam" id="PF00501"/>
    </source>
</evidence>
<evidence type="ECO:0000256" key="5">
    <source>
        <dbReference type="ARBA" id="ARBA00024484"/>
    </source>
</evidence>
<protein>
    <recommendedName>
        <fullName evidence="6">Acyl-CoA synthetase</fullName>
    </recommendedName>
</protein>
<dbReference type="CDD" id="cd05907">
    <property type="entry name" value="VL_LC_FACS_like"/>
    <property type="match status" value="1"/>
</dbReference>
<organism evidence="8 9">
    <name type="scientific">Streptomyces pini</name>
    <dbReference type="NCBI Taxonomy" id="1520580"/>
    <lineage>
        <taxon>Bacteria</taxon>
        <taxon>Bacillati</taxon>
        <taxon>Actinomycetota</taxon>
        <taxon>Actinomycetes</taxon>
        <taxon>Kitasatosporales</taxon>
        <taxon>Streptomycetaceae</taxon>
        <taxon>Streptomyces</taxon>
    </lineage>
</organism>
<keyword evidence="9" id="KW-1185">Reference proteome</keyword>
<comment type="catalytic activity">
    <reaction evidence="5">
        <text>a long-chain fatty acid + ATP + CoA = a long-chain fatty acyl-CoA + AMP + diphosphate</text>
        <dbReference type="Rhea" id="RHEA:15421"/>
        <dbReference type="ChEBI" id="CHEBI:30616"/>
        <dbReference type="ChEBI" id="CHEBI:33019"/>
        <dbReference type="ChEBI" id="CHEBI:57287"/>
        <dbReference type="ChEBI" id="CHEBI:57560"/>
        <dbReference type="ChEBI" id="CHEBI:83139"/>
        <dbReference type="ChEBI" id="CHEBI:456215"/>
        <dbReference type="EC" id="6.2.1.3"/>
    </reaction>
    <physiologicalReaction direction="left-to-right" evidence="5">
        <dbReference type="Rhea" id="RHEA:15422"/>
    </physiologicalReaction>
</comment>
<dbReference type="InterPro" id="IPR000873">
    <property type="entry name" value="AMP-dep_synth/lig_dom"/>
</dbReference>
<keyword evidence="3" id="KW-0276">Fatty acid metabolism</keyword>